<dbReference type="Proteomes" id="UP000027318">
    <property type="component" value="Unassembled WGS sequence"/>
</dbReference>
<dbReference type="Pfam" id="PF02875">
    <property type="entry name" value="Mur_ligase_C"/>
    <property type="match status" value="1"/>
</dbReference>
<dbReference type="InterPro" id="IPR036615">
    <property type="entry name" value="Mur_ligase_C_dom_sf"/>
</dbReference>
<reference evidence="11 12" key="1">
    <citation type="journal article" date="2005" name="Int. J. Syst. Evol. Microbiol.">
        <title>Nitrincola lacisaponensis gen. nov., sp. nov., a novel alkaliphilic bacterium isolated from an alkaline, saline lake.</title>
        <authorList>
            <person name="Dimitriu P.A."/>
            <person name="Shukla S.K."/>
            <person name="Conradt J."/>
            <person name="Marquez M.C."/>
            <person name="Ventosa A."/>
            <person name="Maglia A."/>
            <person name="Peyton B.M."/>
            <person name="Pinkart H.C."/>
            <person name="Mormile M.R."/>
        </authorList>
    </citation>
    <scope>NUCLEOTIDE SEQUENCE [LARGE SCALE GENOMIC DNA]</scope>
    <source>
        <strain evidence="11 12">4CA</strain>
    </source>
</reference>
<organism evidence="11 12">
    <name type="scientific">Nitrincola lacisaponensis</name>
    <dbReference type="NCBI Taxonomy" id="267850"/>
    <lineage>
        <taxon>Bacteria</taxon>
        <taxon>Pseudomonadati</taxon>
        <taxon>Pseudomonadota</taxon>
        <taxon>Gammaproteobacteria</taxon>
        <taxon>Oceanospirillales</taxon>
        <taxon>Oceanospirillaceae</taxon>
        <taxon>Nitrincola</taxon>
    </lineage>
</organism>
<dbReference type="InterPro" id="IPR004101">
    <property type="entry name" value="Mur_ligase_C"/>
</dbReference>
<proteinExistence type="inferred from homology"/>
<keyword evidence="7 8" id="KW-0961">Cell wall biogenesis/degradation</keyword>
<protein>
    <recommendedName>
        <fullName evidence="7 8">UDP-N-acetylmuramoylalanine--D-glutamate ligase</fullName>
        <ecNumber evidence="7 8">6.3.2.9</ecNumber>
    </recommendedName>
    <alternativeName>
        <fullName evidence="7">D-glutamic acid-adding enzyme</fullName>
    </alternativeName>
    <alternativeName>
        <fullName evidence="7">UDP-N-acetylmuramoyl-L-alanyl-D-glutamate synthetase</fullName>
    </alternativeName>
</protein>
<dbReference type="PATRIC" id="fig|267850.7.peg.585"/>
<dbReference type="AlphaFoldDB" id="A0A063Y9D1"/>
<evidence type="ECO:0000256" key="4">
    <source>
        <dbReference type="ARBA" id="ARBA00022598"/>
    </source>
</evidence>
<sequence>MTLIATDTLRIIIGLGQTGYACARYLAARGWPFAVVDTREQPPMAAQFYREFPQIELRCGELDAEYLTQASELILSPGVAKSSPAIQYALQKGCRVIGDIDLFCREVDAPIVAITGSNAKSTVTTLVGEMAESAGVRVAVGGNIGTPVLELLQQPQAELYVLELSSFQLETTHELRAQAATVLNISADHMDRYADLQSYYLAKHRIYRGCRHAIINRDDPLTAPLVSQGMKTLSFGLSAPDLGQYGIAQQEGGNWLYRGLTPLMPVTDLRISGAHNIANVLAALALGEAAGLPQEAMLSAVRQFAGLKHRCQWVAEKQGVSFINDSKGTNVGATLAAVEGLGKMLQPEQKLIVILGGVGKEQRFTELHQPLSNYARRVVLIGRDAALIEADLAGLPIQHADSLEQAVDVAVAAAQPGDQVLLSPACASFDMFRGFEARGERFIEIVEGLA</sequence>
<feature type="domain" description="Mur ligase C-terminal" evidence="9">
    <location>
        <begin position="309"/>
        <end position="426"/>
    </location>
</feature>
<dbReference type="Gene3D" id="3.40.1190.10">
    <property type="entry name" value="Mur-like, catalytic domain"/>
    <property type="match status" value="1"/>
</dbReference>
<accession>A0A063Y9D1</accession>
<keyword evidence="7 8" id="KW-0132">Cell division</keyword>
<keyword evidence="3 7" id="KW-0963">Cytoplasm</keyword>
<comment type="similarity">
    <text evidence="7">Belongs to the MurCDEF family.</text>
</comment>
<keyword evidence="5 7" id="KW-0547">Nucleotide-binding</keyword>
<dbReference type="GO" id="GO:0008764">
    <property type="term" value="F:UDP-N-acetylmuramoylalanine-D-glutamate ligase activity"/>
    <property type="evidence" value="ECO:0007669"/>
    <property type="project" value="UniProtKB-UniRule"/>
</dbReference>
<keyword evidence="6 7" id="KW-0067">ATP-binding</keyword>
<dbReference type="InterPro" id="IPR013221">
    <property type="entry name" value="Mur_ligase_cen"/>
</dbReference>
<evidence type="ECO:0000256" key="1">
    <source>
        <dbReference type="ARBA" id="ARBA00004496"/>
    </source>
</evidence>
<evidence type="ECO:0000259" key="10">
    <source>
        <dbReference type="Pfam" id="PF08245"/>
    </source>
</evidence>
<dbReference type="Pfam" id="PF08245">
    <property type="entry name" value="Mur_ligase_M"/>
    <property type="match status" value="1"/>
</dbReference>
<evidence type="ECO:0000313" key="11">
    <source>
        <dbReference type="EMBL" id="KDE40942.1"/>
    </source>
</evidence>
<dbReference type="RefSeq" id="WP_036543789.1">
    <property type="nucleotide sequence ID" value="NZ_JMSZ01000015.1"/>
</dbReference>
<feature type="domain" description="Mur ligase central" evidence="10">
    <location>
        <begin position="114"/>
        <end position="286"/>
    </location>
</feature>
<evidence type="ECO:0000259" key="9">
    <source>
        <dbReference type="Pfam" id="PF02875"/>
    </source>
</evidence>
<keyword evidence="7 8" id="KW-0573">Peptidoglycan synthesis</keyword>
<dbReference type="GO" id="GO:0005737">
    <property type="term" value="C:cytoplasm"/>
    <property type="evidence" value="ECO:0007669"/>
    <property type="project" value="UniProtKB-SubCell"/>
</dbReference>
<dbReference type="GO" id="GO:0008360">
    <property type="term" value="P:regulation of cell shape"/>
    <property type="evidence" value="ECO:0007669"/>
    <property type="project" value="UniProtKB-KW"/>
</dbReference>
<keyword evidence="12" id="KW-1185">Reference proteome</keyword>
<dbReference type="UniPathway" id="UPA00219"/>
<dbReference type="STRING" id="267850.ADINL_0591"/>
<dbReference type="GO" id="GO:0051301">
    <property type="term" value="P:cell division"/>
    <property type="evidence" value="ECO:0007669"/>
    <property type="project" value="UniProtKB-KW"/>
</dbReference>
<name>A0A063Y9D1_9GAMM</name>
<dbReference type="Pfam" id="PF21799">
    <property type="entry name" value="MurD-like_N"/>
    <property type="match status" value="1"/>
</dbReference>
<comment type="caution">
    <text evidence="11">The sequence shown here is derived from an EMBL/GenBank/DDBJ whole genome shotgun (WGS) entry which is preliminary data.</text>
</comment>
<dbReference type="GO" id="GO:0009252">
    <property type="term" value="P:peptidoglycan biosynthetic process"/>
    <property type="evidence" value="ECO:0007669"/>
    <property type="project" value="UniProtKB-UniRule"/>
</dbReference>
<feature type="binding site" evidence="7">
    <location>
        <begin position="116"/>
        <end position="122"/>
    </location>
    <ligand>
        <name>ATP</name>
        <dbReference type="ChEBI" id="CHEBI:30616"/>
    </ligand>
</feature>
<evidence type="ECO:0000313" key="12">
    <source>
        <dbReference type="Proteomes" id="UP000027318"/>
    </source>
</evidence>
<dbReference type="PANTHER" id="PTHR43692">
    <property type="entry name" value="UDP-N-ACETYLMURAMOYLALANINE--D-GLUTAMATE LIGASE"/>
    <property type="match status" value="1"/>
</dbReference>
<evidence type="ECO:0000256" key="3">
    <source>
        <dbReference type="ARBA" id="ARBA00022490"/>
    </source>
</evidence>
<dbReference type="EMBL" id="JMSZ01000015">
    <property type="protein sequence ID" value="KDE40942.1"/>
    <property type="molecule type" value="Genomic_DNA"/>
</dbReference>
<dbReference type="HAMAP" id="MF_00639">
    <property type="entry name" value="MurD"/>
    <property type="match status" value="1"/>
</dbReference>
<dbReference type="InterPro" id="IPR005762">
    <property type="entry name" value="MurD"/>
</dbReference>
<comment type="function">
    <text evidence="7 8">Cell wall formation. Catalyzes the addition of glutamate to the nucleotide precursor UDP-N-acetylmuramoyl-L-alanine (UMA).</text>
</comment>
<comment type="catalytic activity">
    <reaction evidence="7 8">
        <text>UDP-N-acetyl-alpha-D-muramoyl-L-alanine + D-glutamate + ATP = UDP-N-acetyl-alpha-D-muramoyl-L-alanyl-D-glutamate + ADP + phosphate + H(+)</text>
        <dbReference type="Rhea" id="RHEA:16429"/>
        <dbReference type="ChEBI" id="CHEBI:15378"/>
        <dbReference type="ChEBI" id="CHEBI:29986"/>
        <dbReference type="ChEBI" id="CHEBI:30616"/>
        <dbReference type="ChEBI" id="CHEBI:43474"/>
        <dbReference type="ChEBI" id="CHEBI:83898"/>
        <dbReference type="ChEBI" id="CHEBI:83900"/>
        <dbReference type="ChEBI" id="CHEBI:456216"/>
        <dbReference type="EC" id="6.3.2.9"/>
    </reaction>
</comment>
<dbReference type="SUPFAM" id="SSF53244">
    <property type="entry name" value="MurD-like peptide ligases, peptide-binding domain"/>
    <property type="match status" value="1"/>
</dbReference>
<evidence type="ECO:0000256" key="7">
    <source>
        <dbReference type="HAMAP-Rule" id="MF_00639"/>
    </source>
</evidence>
<gene>
    <name evidence="7" type="primary">murD</name>
    <name evidence="11" type="ORF">ADINL_0591</name>
</gene>
<dbReference type="InterPro" id="IPR036565">
    <property type="entry name" value="Mur-like_cat_sf"/>
</dbReference>
<dbReference type="EC" id="6.3.2.9" evidence="7 8"/>
<dbReference type="NCBIfam" id="TIGR01087">
    <property type="entry name" value="murD"/>
    <property type="match status" value="1"/>
</dbReference>
<dbReference type="Gene3D" id="3.90.190.20">
    <property type="entry name" value="Mur ligase, C-terminal domain"/>
    <property type="match status" value="1"/>
</dbReference>
<dbReference type="Gene3D" id="3.40.50.720">
    <property type="entry name" value="NAD(P)-binding Rossmann-like Domain"/>
    <property type="match status" value="1"/>
</dbReference>
<comment type="pathway">
    <text evidence="2 7 8">Cell wall biogenesis; peptidoglycan biosynthesis.</text>
</comment>
<keyword evidence="7 8" id="KW-0133">Cell shape</keyword>
<evidence type="ECO:0000256" key="6">
    <source>
        <dbReference type="ARBA" id="ARBA00022840"/>
    </source>
</evidence>
<evidence type="ECO:0000256" key="2">
    <source>
        <dbReference type="ARBA" id="ARBA00004752"/>
    </source>
</evidence>
<evidence type="ECO:0000256" key="8">
    <source>
        <dbReference type="RuleBase" id="RU003664"/>
    </source>
</evidence>
<keyword evidence="7 8" id="KW-0131">Cell cycle</keyword>
<dbReference type="OrthoDB" id="9809796at2"/>
<dbReference type="SUPFAM" id="SSF51984">
    <property type="entry name" value="MurCD N-terminal domain"/>
    <property type="match status" value="1"/>
</dbReference>
<keyword evidence="4 7" id="KW-0436">Ligase</keyword>
<evidence type="ECO:0000256" key="5">
    <source>
        <dbReference type="ARBA" id="ARBA00022741"/>
    </source>
</evidence>
<dbReference type="PANTHER" id="PTHR43692:SF1">
    <property type="entry name" value="UDP-N-ACETYLMURAMOYLALANINE--D-GLUTAMATE LIGASE"/>
    <property type="match status" value="1"/>
</dbReference>
<comment type="subcellular location">
    <subcellularLocation>
        <location evidence="1 7 8">Cytoplasm</location>
    </subcellularLocation>
</comment>
<dbReference type="GO" id="GO:0071555">
    <property type="term" value="P:cell wall organization"/>
    <property type="evidence" value="ECO:0007669"/>
    <property type="project" value="UniProtKB-KW"/>
</dbReference>
<dbReference type="SUPFAM" id="SSF53623">
    <property type="entry name" value="MurD-like peptide ligases, catalytic domain"/>
    <property type="match status" value="1"/>
</dbReference>
<dbReference type="GO" id="GO:0005524">
    <property type="term" value="F:ATP binding"/>
    <property type="evidence" value="ECO:0007669"/>
    <property type="project" value="UniProtKB-UniRule"/>
</dbReference>